<name>A0A6J7S6V1_9ZZZZ</name>
<evidence type="ECO:0000256" key="5">
    <source>
        <dbReference type="ARBA" id="ARBA00022692"/>
    </source>
</evidence>
<dbReference type="GO" id="GO:0005886">
    <property type="term" value="C:plasma membrane"/>
    <property type="evidence" value="ECO:0007669"/>
    <property type="project" value="UniProtKB-SubCell"/>
</dbReference>
<feature type="transmembrane region" description="Helical" evidence="8">
    <location>
        <begin position="358"/>
        <end position="377"/>
    </location>
</feature>
<dbReference type="InterPro" id="IPR020846">
    <property type="entry name" value="MFS_dom"/>
</dbReference>
<dbReference type="EMBL" id="CAFBPZ010000022">
    <property type="protein sequence ID" value="CAB5036691.1"/>
    <property type="molecule type" value="Genomic_DNA"/>
</dbReference>
<evidence type="ECO:0000256" key="2">
    <source>
        <dbReference type="ARBA" id="ARBA00006236"/>
    </source>
</evidence>
<sequence>MSATHPSSVAFEHGLSKKRLWALMGTLAAMTAFAPLATDVYLPAFPNLTSEFNASDSAAQLTLTASFLGIMLGQIIFGPLSDSLGRRRLVLITTITTVFATLACALAPSMEFLTVARLVLGITGGAGIVISRAIAADIVKGPEAARFFSLLMSISMLAPLLGPLIGGVLLNMTDTWRSAFFFLAIFCAFLATAIVFFVPETLPVERRHSGGFGELGKGALSLMRDRVFVGYALTQVFAFGALFAYLASSSFIFQEQFGLTATQYSFAFSGLAGSIVITGFVNRRLVVTLDVRKVLVWSLVISAVGGLMLVPVMASDKPSMWFMIAMMLLVIATRATIGANAMALALARSSFMGTASAILGALTFAGALVVAPLLALLPYNTGLTMAVVIALCSVLSWASTAFLSREKSA</sequence>
<dbReference type="InterPro" id="IPR004812">
    <property type="entry name" value="Efflux_drug-R_Bcr/CmlA"/>
</dbReference>
<evidence type="ECO:0000256" key="7">
    <source>
        <dbReference type="ARBA" id="ARBA00023136"/>
    </source>
</evidence>
<feature type="transmembrane region" description="Helical" evidence="8">
    <location>
        <begin position="115"/>
        <end position="135"/>
    </location>
</feature>
<gene>
    <name evidence="10" type="ORF">UFOPK3495_01031</name>
    <name evidence="11" type="ORF">UFOPK4237_00507</name>
</gene>
<keyword evidence="5 8" id="KW-0812">Transmembrane</keyword>
<dbReference type="PROSITE" id="PS50850">
    <property type="entry name" value="MFS"/>
    <property type="match status" value="1"/>
</dbReference>
<dbReference type="PANTHER" id="PTHR23502:SF132">
    <property type="entry name" value="POLYAMINE TRANSPORTER 2-RELATED"/>
    <property type="match status" value="1"/>
</dbReference>
<dbReference type="GO" id="GO:0042910">
    <property type="term" value="F:xenobiotic transmembrane transporter activity"/>
    <property type="evidence" value="ECO:0007669"/>
    <property type="project" value="InterPro"/>
</dbReference>
<reference evidence="11" key="1">
    <citation type="submission" date="2020-05" db="EMBL/GenBank/DDBJ databases">
        <authorList>
            <person name="Chiriac C."/>
            <person name="Salcher M."/>
            <person name="Ghai R."/>
            <person name="Kavagutti S V."/>
        </authorList>
    </citation>
    <scope>NUCLEOTIDE SEQUENCE</scope>
</reference>
<feature type="transmembrane region" description="Helical" evidence="8">
    <location>
        <begin position="264"/>
        <end position="282"/>
    </location>
</feature>
<keyword evidence="7 8" id="KW-0472">Membrane</keyword>
<evidence type="ECO:0000256" key="8">
    <source>
        <dbReference type="SAM" id="Phobius"/>
    </source>
</evidence>
<accession>A0A6J7S6V1</accession>
<dbReference type="EMBL" id="CAFBMC010000053">
    <property type="protein sequence ID" value="CAB4902317.1"/>
    <property type="molecule type" value="Genomic_DNA"/>
</dbReference>
<evidence type="ECO:0000259" key="9">
    <source>
        <dbReference type="PROSITE" id="PS50850"/>
    </source>
</evidence>
<dbReference type="Gene3D" id="1.20.1720.10">
    <property type="entry name" value="Multidrug resistance protein D"/>
    <property type="match status" value="1"/>
</dbReference>
<proteinExistence type="inferred from homology"/>
<evidence type="ECO:0000313" key="10">
    <source>
        <dbReference type="EMBL" id="CAB4902317.1"/>
    </source>
</evidence>
<feature type="transmembrane region" description="Helical" evidence="8">
    <location>
        <begin position="294"/>
        <end position="314"/>
    </location>
</feature>
<dbReference type="SUPFAM" id="SSF103473">
    <property type="entry name" value="MFS general substrate transporter"/>
    <property type="match status" value="1"/>
</dbReference>
<dbReference type="GO" id="GO:1990961">
    <property type="term" value="P:xenobiotic detoxification by transmembrane export across the plasma membrane"/>
    <property type="evidence" value="ECO:0007669"/>
    <property type="project" value="InterPro"/>
</dbReference>
<keyword evidence="6 8" id="KW-1133">Transmembrane helix</keyword>
<comment type="similarity">
    <text evidence="2">Belongs to the major facilitator superfamily. Bcr/CmlA family.</text>
</comment>
<feature type="transmembrane region" description="Helical" evidence="8">
    <location>
        <begin position="89"/>
        <end position="109"/>
    </location>
</feature>
<feature type="transmembrane region" description="Helical" evidence="8">
    <location>
        <begin position="320"/>
        <end position="346"/>
    </location>
</feature>
<keyword evidence="3" id="KW-0813">Transport</keyword>
<feature type="transmembrane region" description="Helical" evidence="8">
    <location>
        <begin position="20"/>
        <end position="38"/>
    </location>
</feature>
<evidence type="ECO:0000256" key="6">
    <source>
        <dbReference type="ARBA" id="ARBA00022989"/>
    </source>
</evidence>
<dbReference type="NCBIfam" id="TIGR00710">
    <property type="entry name" value="efflux_Bcr_CflA"/>
    <property type="match status" value="1"/>
</dbReference>
<dbReference type="CDD" id="cd17320">
    <property type="entry name" value="MFS_MdfA_MDR_like"/>
    <property type="match status" value="1"/>
</dbReference>
<evidence type="ECO:0000256" key="1">
    <source>
        <dbReference type="ARBA" id="ARBA00004651"/>
    </source>
</evidence>
<evidence type="ECO:0000256" key="3">
    <source>
        <dbReference type="ARBA" id="ARBA00022448"/>
    </source>
</evidence>
<comment type="subcellular location">
    <subcellularLocation>
        <location evidence="1">Cell membrane</location>
        <topology evidence="1">Multi-pass membrane protein</topology>
    </subcellularLocation>
</comment>
<dbReference type="InterPro" id="IPR011701">
    <property type="entry name" value="MFS"/>
</dbReference>
<dbReference type="AlphaFoldDB" id="A0A6J7S6V1"/>
<feature type="transmembrane region" description="Helical" evidence="8">
    <location>
        <begin position="58"/>
        <end position="77"/>
    </location>
</feature>
<evidence type="ECO:0000313" key="11">
    <source>
        <dbReference type="EMBL" id="CAB5036691.1"/>
    </source>
</evidence>
<feature type="transmembrane region" description="Helical" evidence="8">
    <location>
        <begin position="176"/>
        <end position="198"/>
    </location>
</feature>
<dbReference type="PANTHER" id="PTHR23502">
    <property type="entry name" value="MAJOR FACILITATOR SUPERFAMILY"/>
    <property type="match status" value="1"/>
</dbReference>
<dbReference type="Pfam" id="PF07690">
    <property type="entry name" value="MFS_1"/>
    <property type="match status" value="1"/>
</dbReference>
<protein>
    <submittedName>
        <fullName evidence="11">Unannotated protein</fullName>
    </submittedName>
</protein>
<evidence type="ECO:0000256" key="4">
    <source>
        <dbReference type="ARBA" id="ARBA00022475"/>
    </source>
</evidence>
<feature type="transmembrane region" description="Helical" evidence="8">
    <location>
        <begin position="383"/>
        <end position="403"/>
    </location>
</feature>
<feature type="domain" description="Major facilitator superfamily (MFS) profile" evidence="9">
    <location>
        <begin position="23"/>
        <end position="408"/>
    </location>
</feature>
<feature type="transmembrane region" description="Helical" evidence="8">
    <location>
        <begin position="227"/>
        <end position="252"/>
    </location>
</feature>
<feature type="transmembrane region" description="Helical" evidence="8">
    <location>
        <begin position="147"/>
        <end position="170"/>
    </location>
</feature>
<keyword evidence="4" id="KW-1003">Cell membrane</keyword>
<dbReference type="InterPro" id="IPR036259">
    <property type="entry name" value="MFS_trans_sf"/>
</dbReference>
<organism evidence="11">
    <name type="scientific">freshwater metagenome</name>
    <dbReference type="NCBI Taxonomy" id="449393"/>
    <lineage>
        <taxon>unclassified sequences</taxon>
        <taxon>metagenomes</taxon>
        <taxon>ecological metagenomes</taxon>
    </lineage>
</organism>